<dbReference type="InterPro" id="IPR014036">
    <property type="entry name" value="DeoR-like_C"/>
</dbReference>
<evidence type="ECO:0000256" key="2">
    <source>
        <dbReference type="ARBA" id="ARBA00023125"/>
    </source>
</evidence>
<dbReference type="PANTHER" id="PTHR30363:SF44">
    <property type="entry name" value="AGA OPERON TRANSCRIPTIONAL REPRESSOR-RELATED"/>
    <property type="match status" value="1"/>
</dbReference>
<evidence type="ECO:0000259" key="5">
    <source>
        <dbReference type="PROSITE" id="PS51000"/>
    </source>
</evidence>
<dbReference type="Pfam" id="PF00455">
    <property type="entry name" value="DeoRC"/>
    <property type="match status" value="1"/>
</dbReference>
<dbReference type="InterPro" id="IPR037171">
    <property type="entry name" value="NagB/RpiA_transferase-like"/>
</dbReference>
<dbReference type="PANTHER" id="PTHR30363">
    <property type="entry name" value="HTH-TYPE TRANSCRIPTIONAL REGULATOR SRLR-RELATED"/>
    <property type="match status" value="1"/>
</dbReference>
<dbReference type="OrthoDB" id="7688673at2"/>
<dbReference type="AlphaFoldDB" id="A0A2P8E7M2"/>
<keyword evidence="7" id="KW-1185">Reference proteome</keyword>
<dbReference type="Pfam" id="PF08220">
    <property type="entry name" value="HTH_DeoR"/>
    <property type="match status" value="1"/>
</dbReference>
<dbReference type="SUPFAM" id="SSF100950">
    <property type="entry name" value="NagB/RpiA/CoA transferase-like"/>
    <property type="match status" value="1"/>
</dbReference>
<dbReference type="Gene3D" id="1.10.10.10">
    <property type="entry name" value="Winged helix-like DNA-binding domain superfamily/Winged helix DNA-binding domain"/>
    <property type="match status" value="1"/>
</dbReference>
<keyword evidence="2" id="KW-0238">DNA-binding</keyword>
<reference evidence="6 7" key="1">
    <citation type="submission" date="2018-03" db="EMBL/GenBank/DDBJ databases">
        <title>Genomic Encyclopedia of Archaeal and Bacterial Type Strains, Phase II (KMG-II): from individual species to whole genera.</title>
        <authorList>
            <person name="Goeker M."/>
        </authorList>
    </citation>
    <scope>NUCLEOTIDE SEQUENCE [LARGE SCALE GENOMIC DNA]</scope>
    <source>
        <strain evidence="6 7">DSM 45211</strain>
    </source>
</reference>
<evidence type="ECO:0000256" key="4">
    <source>
        <dbReference type="SAM" id="MobiDB-lite"/>
    </source>
</evidence>
<organism evidence="6 7">
    <name type="scientific">Haloactinopolyspora alba</name>
    <dbReference type="NCBI Taxonomy" id="648780"/>
    <lineage>
        <taxon>Bacteria</taxon>
        <taxon>Bacillati</taxon>
        <taxon>Actinomycetota</taxon>
        <taxon>Actinomycetes</taxon>
        <taxon>Jiangellales</taxon>
        <taxon>Jiangellaceae</taxon>
        <taxon>Haloactinopolyspora</taxon>
    </lineage>
</organism>
<dbReference type="InterPro" id="IPR018356">
    <property type="entry name" value="Tscrpt_reg_HTH_DeoR_CS"/>
</dbReference>
<dbReference type="EMBL" id="PYGE01000004">
    <property type="protein sequence ID" value="PSL05474.1"/>
    <property type="molecule type" value="Genomic_DNA"/>
</dbReference>
<evidence type="ECO:0000313" key="7">
    <source>
        <dbReference type="Proteomes" id="UP000243528"/>
    </source>
</evidence>
<dbReference type="PRINTS" id="PR00037">
    <property type="entry name" value="HTHLACR"/>
</dbReference>
<dbReference type="RefSeq" id="WP_106536698.1">
    <property type="nucleotide sequence ID" value="NZ_ML142899.1"/>
</dbReference>
<dbReference type="InterPro" id="IPR001034">
    <property type="entry name" value="DeoR_HTH"/>
</dbReference>
<accession>A0A2P8E7M2</accession>
<dbReference type="GO" id="GO:0003677">
    <property type="term" value="F:DNA binding"/>
    <property type="evidence" value="ECO:0007669"/>
    <property type="project" value="UniProtKB-KW"/>
</dbReference>
<feature type="region of interest" description="Disordered" evidence="4">
    <location>
        <begin position="1"/>
        <end position="30"/>
    </location>
</feature>
<dbReference type="InterPro" id="IPR036388">
    <property type="entry name" value="WH-like_DNA-bd_sf"/>
</dbReference>
<dbReference type="Proteomes" id="UP000243528">
    <property type="component" value="Unassembled WGS sequence"/>
</dbReference>
<dbReference type="InterPro" id="IPR036390">
    <property type="entry name" value="WH_DNA-bd_sf"/>
</dbReference>
<feature type="domain" description="HTH deoR-type" evidence="5">
    <location>
        <begin position="23"/>
        <end position="78"/>
    </location>
</feature>
<keyword evidence="1" id="KW-0805">Transcription regulation</keyword>
<dbReference type="PROSITE" id="PS00894">
    <property type="entry name" value="HTH_DEOR_1"/>
    <property type="match status" value="1"/>
</dbReference>
<dbReference type="SMART" id="SM01134">
    <property type="entry name" value="DeoRC"/>
    <property type="match status" value="1"/>
</dbReference>
<evidence type="ECO:0000313" key="6">
    <source>
        <dbReference type="EMBL" id="PSL05474.1"/>
    </source>
</evidence>
<name>A0A2P8E7M2_9ACTN</name>
<comment type="caution">
    <text evidence="6">The sequence shown here is derived from an EMBL/GenBank/DDBJ whole genome shotgun (WGS) entry which is preliminary data.</text>
</comment>
<dbReference type="SUPFAM" id="SSF46785">
    <property type="entry name" value="Winged helix' DNA-binding domain"/>
    <property type="match status" value="1"/>
</dbReference>
<dbReference type="PROSITE" id="PS51000">
    <property type="entry name" value="HTH_DEOR_2"/>
    <property type="match status" value="1"/>
</dbReference>
<keyword evidence="3" id="KW-0804">Transcription</keyword>
<dbReference type="GO" id="GO:0003700">
    <property type="term" value="F:DNA-binding transcription factor activity"/>
    <property type="evidence" value="ECO:0007669"/>
    <property type="project" value="InterPro"/>
</dbReference>
<dbReference type="SMART" id="SM00420">
    <property type="entry name" value="HTH_DEOR"/>
    <property type="match status" value="1"/>
</dbReference>
<proteinExistence type="predicted"/>
<sequence length="280" mass="30458">MSASATQPAATPDAGAPARHTQQRKRQDRIRERVVADGFVRIPELAEEFRVSVMTIHRDLETLERQGWLRRIRGGATAQPSALYHGDIRHRTATATTQKASIAAAAEQFVEPGQALVVDDSTTALQLVERLPALGPVTVITNFLSAVKILAGEPGIDLVCLGGEYYPAYDSFFGMQTVSTMTSLRGDTLFMSTTAITDGRCYHLSQETIQVKRALMAGVSRRILLVDHTKFSRNAVHELGRLSEFDVVIVDAEISEADLDMVRRAGPQVVVAETGTPADG</sequence>
<dbReference type="InterPro" id="IPR050313">
    <property type="entry name" value="Carb_Metab_HTH_regulators"/>
</dbReference>
<gene>
    <name evidence="6" type="ORF">CLV30_104346</name>
</gene>
<evidence type="ECO:0000256" key="3">
    <source>
        <dbReference type="ARBA" id="ARBA00023163"/>
    </source>
</evidence>
<protein>
    <submittedName>
        <fullName evidence="6">DeoR family transcriptional regulator</fullName>
    </submittedName>
</protein>
<evidence type="ECO:0000256" key="1">
    <source>
        <dbReference type="ARBA" id="ARBA00023015"/>
    </source>
</evidence>